<dbReference type="SMART" id="SM01057">
    <property type="entry name" value="Carb_anhydrase"/>
    <property type="match status" value="1"/>
</dbReference>
<name>A0ABR2ZHK8_9AGAR</name>
<dbReference type="PANTHER" id="PTHR18952:SF265">
    <property type="entry name" value="CARBONIC ANHYDRASE"/>
    <property type="match status" value="1"/>
</dbReference>
<gene>
    <name evidence="12" type="ORF">AAF712_012070</name>
</gene>
<evidence type="ECO:0000259" key="11">
    <source>
        <dbReference type="PROSITE" id="PS51144"/>
    </source>
</evidence>
<evidence type="ECO:0000313" key="13">
    <source>
        <dbReference type="Proteomes" id="UP001437256"/>
    </source>
</evidence>
<dbReference type="PANTHER" id="PTHR18952">
    <property type="entry name" value="CARBONIC ANHYDRASE"/>
    <property type="match status" value="1"/>
</dbReference>
<comment type="function">
    <text evidence="2 9">Reversible hydration of carbon dioxide.</text>
</comment>
<feature type="compositionally biased region" description="Low complexity" evidence="10">
    <location>
        <begin position="329"/>
        <end position="339"/>
    </location>
</feature>
<proteinExistence type="inferred from homology"/>
<feature type="signal peptide" evidence="9">
    <location>
        <begin position="1"/>
        <end position="19"/>
    </location>
</feature>
<dbReference type="InterPro" id="IPR041891">
    <property type="entry name" value="Alpha_CA_prokaryot-like"/>
</dbReference>
<comment type="caution">
    <text evidence="12">The sequence shown here is derived from an EMBL/GenBank/DDBJ whole genome shotgun (WGS) entry which is preliminary data.</text>
</comment>
<protein>
    <recommendedName>
        <fullName evidence="4 9">Carbonic anhydrase</fullName>
        <ecNumber evidence="4 9">4.2.1.1</ecNumber>
    </recommendedName>
</protein>
<dbReference type="InterPro" id="IPR018338">
    <property type="entry name" value="Carbonic_anhydrase_a-class_CS"/>
</dbReference>
<feature type="domain" description="Alpha-carbonic anhydrase" evidence="11">
    <location>
        <begin position="41"/>
        <end position="282"/>
    </location>
</feature>
<sequence>MFPCTLIATLISAAITVQASCLHGTSFLRREVNEEGKVKVSNFGYNKENGPTNWAQLDAANSACAVGQNQSPILLDDTVEKAAENPKVVIGNVEEAEFENLGTTLETIVNGTTTFGGKDFALKQFHLHTPSEHRINEEYFPVEMHMVHEGAEGEIVVLAVPFQLSEDGSTTDLLTSVIENIGDVATPGSVTKTGKLEFEELINALQTEPLFQYTGSLTTPPCAEGLTFLVMEKPLPLDVKTFNSLKSVIKFNARFVQNELGKTNVLDIAAKDAAAKGVCADATNSTATATGSASATVSVTATASATKSEESSKETKSADETKETKETKTASSAAETKTAAANNDTPTVICLGGNCKRKMWRRRLSNSH</sequence>
<comment type="cofactor">
    <cofactor evidence="1 9">
        <name>Zn(2+)</name>
        <dbReference type="ChEBI" id="CHEBI:29105"/>
    </cofactor>
</comment>
<evidence type="ECO:0000256" key="10">
    <source>
        <dbReference type="SAM" id="MobiDB-lite"/>
    </source>
</evidence>
<evidence type="ECO:0000256" key="6">
    <source>
        <dbReference type="ARBA" id="ARBA00022833"/>
    </source>
</evidence>
<keyword evidence="5 9" id="KW-0479">Metal-binding</keyword>
<keyword evidence="9" id="KW-0732">Signal</keyword>
<reference evidence="12 13" key="1">
    <citation type="submission" date="2024-05" db="EMBL/GenBank/DDBJ databases">
        <title>A draft genome resource for the thread blight pathogen Marasmius tenuissimus strain MS-2.</title>
        <authorList>
            <person name="Yulfo-Soto G.E."/>
            <person name="Baruah I.K."/>
            <person name="Amoako-Attah I."/>
            <person name="Bukari Y."/>
            <person name="Meinhardt L.W."/>
            <person name="Bailey B.A."/>
            <person name="Cohen S.P."/>
        </authorList>
    </citation>
    <scope>NUCLEOTIDE SEQUENCE [LARGE SCALE GENOMIC DNA]</scope>
    <source>
        <strain evidence="12 13">MS-2</strain>
    </source>
</reference>
<evidence type="ECO:0000313" key="12">
    <source>
        <dbReference type="EMBL" id="KAL0061076.1"/>
    </source>
</evidence>
<dbReference type="EC" id="4.2.1.1" evidence="4 9"/>
<evidence type="ECO:0000256" key="2">
    <source>
        <dbReference type="ARBA" id="ARBA00002904"/>
    </source>
</evidence>
<evidence type="ECO:0000256" key="3">
    <source>
        <dbReference type="ARBA" id="ARBA00010718"/>
    </source>
</evidence>
<dbReference type="PROSITE" id="PS00162">
    <property type="entry name" value="ALPHA_CA_1"/>
    <property type="match status" value="1"/>
</dbReference>
<dbReference type="InterPro" id="IPR023561">
    <property type="entry name" value="Carbonic_anhydrase_a-class"/>
</dbReference>
<organism evidence="12 13">
    <name type="scientific">Marasmius tenuissimus</name>
    <dbReference type="NCBI Taxonomy" id="585030"/>
    <lineage>
        <taxon>Eukaryota</taxon>
        <taxon>Fungi</taxon>
        <taxon>Dikarya</taxon>
        <taxon>Basidiomycota</taxon>
        <taxon>Agaricomycotina</taxon>
        <taxon>Agaricomycetes</taxon>
        <taxon>Agaricomycetidae</taxon>
        <taxon>Agaricales</taxon>
        <taxon>Marasmiineae</taxon>
        <taxon>Marasmiaceae</taxon>
        <taxon>Marasmius</taxon>
    </lineage>
</organism>
<keyword evidence="13" id="KW-1185">Reference proteome</keyword>
<feature type="region of interest" description="Disordered" evidence="10">
    <location>
        <begin position="302"/>
        <end position="339"/>
    </location>
</feature>
<dbReference type="InterPro" id="IPR001148">
    <property type="entry name" value="CA_dom"/>
</dbReference>
<evidence type="ECO:0000256" key="4">
    <source>
        <dbReference type="ARBA" id="ARBA00012925"/>
    </source>
</evidence>
<dbReference type="InterPro" id="IPR036398">
    <property type="entry name" value="CA_dom_sf"/>
</dbReference>
<dbReference type="SUPFAM" id="SSF51069">
    <property type="entry name" value="Carbonic anhydrase"/>
    <property type="match status" value="1"/>
</dbReference>
<evidence type="ECO:0000256" key="7">
    <source>
        <dbReference type="ARBA" id="ARBA00023239"/>
    </source>
</evidence>
<accession>A0ABR2ZHK8</accession>
<dbReference type="Gene3D" id="3.10.200.10">
    <property type="entry name" value="Alpha carbonic anhydrase"/>
    <property type="match status" value="1"/>
</dbReference>
<dbReference type="Pfam" id="PF00194">
    <property type="entry name" value="Carb_anhydrase"/>
    <property type="match status" value="1"/>
</dbReference>
<evidence type="ECO:0000256" key="5">
    <source>
        <dbReference type="ARBA" id="ARBA00022723"/>
    </source>
</evidence>
<evidence type="ECO:0000256" key="8">
    <source>
        <dbReference type="ARBA" id="ARBA00048348"/>
    </source>
</evidence>
<evidence type="ECO:0000256" key="1">
    <source>
        <dbReference type="ARBA" id="ARBA00001947"/>
    </source>
</evidence>
<dbReference type="EMBL" id="JBBXMP010000148">
    <property type="protein sequence ID" value="KAL0061076.1"/>
    <property type="molecule type" value="Genomic_DNA"/>
</dbReference>
<evidence type="ECO:0000256" key="9">
    <source>
        <dbReference type="RuleBase" id="RU367011"/>
    </source>
</evidence>
<feature type="compositionally biased region" description="Basic and acidic residues" evidence="10">
    <location>
        <begin position="307"/>
        <end position="328"/>
    </location>
</feature>
<keyword evidence="6 9" id="KW-0862">Zinc</keyword>
<comment type="similarity">
    <text evidence="3 9">Belongs to the alpha-carbonic anhydrase family.</text>
</comment>
<dbReference type="CDD" id="cd03124">
    <property type="entry name" value="alpha_CA_prokaryotic_like"/>
    <property type="match status" value="1"/>
</dbReference>
<comment type="catalytic activity">
    <reaction evidence="8 9">
        <text>hydrogencarbonate + H(+) = CO2 + H2O</text>
        <dbReference type="Rhea" id="RHEA:10748"/>
        <dbReference type="ChEBI" id="CHEBI:15377"/>
        <dbReference type="ChEBI" id="CHEBI:15378"/>
        <dbReference type="ChEBI" id="CHEBI:16526"/>
        <dbReference type="ChEBI" id="CHEBI:17544"/>
        <dbReference type="EC" id="4.2.1.1"/>
    </reaction>
</comment>
<dbReference type="PROSITE" id="PS51144">
    <property type="entry name" value="ALPHA_CA_2"/>
    <property type="match status" value="1"/>
</dbReference>
<dbReference type="Proteomes" id="UP001437256">
    <property type="component" value="Unassembled WGS sequence"/>
</dbReference>
<feature type="chain" id="PRO_5044993042" description="Carbonic anhydrase" evidence="9">
    <location>
        <begin position="20"/>
        <end position="368"/>
    </location>
</feature>
<keyword evidence="7 9" id="KW-0456">Lyase</keyword>